<evidence type="ECO:0000313" key="2">
    <source>
        <dbReference type="EMBL" id="AQY50427.1"/>
    </source>
</evidence>
<dbReference type="KEGG" id="lwi:UE46_04875"/>
<evidence type="ECO:0008006" key="4">
    <source>
        <dbReference type="Google" id="ProtNLM"/>
    </source>
</evidence>
<keyword evidence="1" id="KW-1133">Transmembrane helix</keyword>
<keyword evidence="1" id="KW-0812">Transmembrane</keyword>
<evidence type="ECO:0000313" key="3">
    <source>
        <dbReference type="Proteomes" id="UP000223060"/>
    </source>
</evidence>
<sequence length="164" mass="18974">MNSKEKWFNYFIGIDTKRDEYQSQEIRRILANMALVLWMSIMILQFILMILDQVNHETSAGTIGLFIINVTIPIYFYIQIGRQGLNVTEFNDAEEFRSFKRRALYRSLIGGAFLGLVAYFITSIILPLVMREAINAPNLRDTKAWSRREPWSASPTSISLYPAP</sequence>
<protein>
    <recommendedName>
        <fullName evidence="4">DUF3278 domain-containing protein</fullName>
    </recommendedName>
</protein>
<name>A0A1S7FST4_9LIST</name>
<dbReference type="Proteomes" id="UP000223060">
    <property type="component" value="Chromosome"/>
</dbReference>
<feature type="transmembrane region" description="Helical" evidence="1">
    <location>
        <begin position="29"/>
        <end position="48"/>
    </location>
</feature>
<dbReference type="InterPro" id="IPR021697">
    <property type="entry name" value="DUF3278"/>
</dbReference>
<reference evidence="3" key="1">
    <citation type="submission" date="2015-03" db="EMBL/GenBank/DDBJ databases">
        <authorList>
            <person name="Ferrari E."/>
            <person name="Walter M.C."/>
            <person name="Huptas C."/>
            <person name="Scherer S."/>
            <person name="Mueller-Herbst S."/>
        </authorList>
    </citation>
    <scope>NUCLEOTIDE SEQUENCE [LARGE SCALE GENOMIC DNA]</scope>
    <source>
        <strain evidence="3">LWP01</strain>
    </source>
</reference>
<keyword evidence="3" id="KW-1185">Reference proteome</keyword>
<feature type="transmembrane region" description="Helical" evidence="1">
    <location>
        <begin position="107"/>
        <end position="130"/>
    </location>
</feature>
<proteinExistence type="predicted"/>
<gene>
    <name evidence="2" type="ORF">UE46_04875</name>
</gene>
<accession>A0A1S7FST4</accession>
<dbReference type="AlphaFoldDB" id="A0A1S7FST4"/>
<dbReference type="Pfam" id="PF11683">
    <property type="entry name" value="DUF3278"/>
    <property type="match status" value="1"/>
</dbReference>
<feature type="transmembrane region" description="Helical" evidence="1">
    <location>
        <begin position="60"/>
        <end position="78"/>
    </location>
</feature>
<organism evidence="2 3">
    <name type="scientific">Listeria weihenstephanensis</name>
    <dbReference type="NCBI Taxonomy" id="1006155"/>
    <lineage>
        <taxon>Bacteria</taxon>
        <taxon>Bacillati</taxon>
        <taxon>Bacillota</taxon>
        <taxon>Bacilli</taxon>
        <taxon>Bacillales</taxon>
        <taxon>Listeriaceae</taxon>
        <taxon>Listeria</taxon>
    </lineage>
</organism>
<dbReference type="EMBL" id="CP011102">
    <property type="protein sequence ID" value="AQY50427.1"/>
    <property type="molecule type" value="Genomic_DNA"/>
</dbReference>
<keyword evidence="1" id="KW-0472">Membrane</keyword>
<evidence type="ECO:0000256" key="1">
    <source>
        <dbReference type="SAM" id="Phobius"/>
    </source>
</evidence>